<accession>A0A0A9A5Q1</accession>
<proteinExistence type="predicted"/>
<organism evidence="1">
    <name type="scientific">Arundo donax</name>
    <name type="common">Giant reed</name>
    <name type="synonym">Donax arundinaceus</name>
    <dbReference type="NCBI Taxonomy" id="35708"/>
    <lineage>
        <taxon>Eukaryota</taxon>
        <taxon>Viridiplantae</taxon>
        <taxon>Streptophyta</taxon>
        <taxon>Embryophyta</taxon>
        <taxon>Tracheophyta</taxon>
        <taxon>Spermatophyta</taxon>
        <taxon>Magnoliopsida</taxon>
        <taxon>Liliopsida</taxon>
        <taxon>Poales</taxon>
        <taxon>Poaceae</taxon>
        <taxon>PACMAD clade</taxon>
        <taxon>Arundinoideae</taxon>
        <taxon>Arundineae</taxon>
        <taxon>Arundo</taxon>
    </lineage>
</organism>
<reference evidence="1" key="2">
    <citation type="journal article" date="2015" name="Data Brief">
        <title>Shoot transcriptome of the giant reed, Arundo donax.</title>
        <authorList>
            <person name="Barrero R.A."/>
            <person name="Guerrero F.D."/>
            <person name="Moolhuijzen P."/>
            <person name="Goolsby J.A."/>
            <person name="Tidwell J."/>
            <person name="Bellgard S.E."/>
            <person name="Bellgard M.I."/>
        </authorList>
    </citation>
    <scope>NUCLEOTIDE SEQUENCE</scope>
    <source>
        <tissue evidence="1">Shoot tissue taken approximately 20 cm above the soil surface</tissue>
    </source>
</reference>
<name>A0A0A9A5Q1_ARUDO</name>
<reference evidence="1" key="1">
    <citation type="submission" date="2014-09" db="EMBL/GenBank/DDBJ databases">
        <authorList>
            <person name="Magalhaes I.L.F."/>
            <person name="Oliveira U."/>
            <person name="Santos F.R."/>
            <person name="Vidigal T.H.D.A."/>
            <person name="Brescovit A.D."/>
            <person name="Santos A.J."/>
        </authorList>
    </citation>
    <scope>NUCLEOTIDE SEQUENCE</scope>
    <source>
        <tissue evidence="1">Shoot tissue taken approximately 20 cm above the soil surface</tissue>
    </source>
</reference>
<sequence>MLIRTDLHKNFFMFNMRYSKFISQFSKKLDL</sequence>
<dbReference type="EMBL" id="GBRH01251469">
    <property type="protein sequence ID" value="JAD46426.1"/>
    <property type="molecule type" value="Transcribed_RNA"/>
</dbReference>
<evidence type="ECO:0000313" key="1">
    <source>
        <dbReference type="EMBL" id="JAD46426.1"/>
    </source>
</evidence>
<dbReference type="AlphaFoldDB" id="A0A0A9A5Q1"/>
<protein>
    <submittedName>
        <fullName evidence="1">Uncharacterized protein</fullName>
    </submittedName>
</protein>